<evidence type="ECO:0000256" key="2">
    <source>
        <dbReference type="SAM" id="MobiDB-lite"/>
    </source>
</evidence>
<name>A0A8K0NIH5_9HYPO</name>
<dbReference type="OrthoDB" id="5393537at2759"/>
<dbReference type="AlphaFoldDB" id="A0A8K0NIH5"/>
<evidence type="ECO:0000313" key="3">
    <source>
        <dbReference type="EMBL" id="KAG5928621.1"/>
    </source>
</evidence>
<evidence type="ECO:0000313" key="4">
    <source>
        <dbReference type="Proteomes" id="UP000811619"/>
    </source>
</evidence>
<protein>
    <submittedName>
        <fullName evidence="3">Uncharacterized protein</fullName>
    </submittedName>
</protein>
<sequence>MTLLSGVVTQESQQHSREKDKDKMSDVCPEETSQKTDEIFDDGEDLFRQLRKNMDTNFTRVCEKFKKICLEQETKLKERTLEADILKEELKTLKKLFQQEKETLNAKLAAQPPQFQQLGPYETKPAQATAAPKSEAEFKKEIERRISNLRDLTKRIASAADQFVSYPECVNPFFELRYKKYTPVDRVSLIRETIYKIIHDCTLGDNKFRLVNSGFRNKRIFSPPISSDRENQALQIQKGLNYFEDYFKKKGGTKF</sequence>
<accession>A0A8K0NIH5</accession>
<feature type="compositionally biased region" description="Basic and acidic residues" evidence="2">
    <location>
        <begin position="14"/>
        <end position="25"/>
    </location>
</feature>
<feature type="coiled-coil region" evidence="1">
    <location>
        <begin position="76"/>
        <end position="107"/>
    </location>
</feature>
<dbReference type="EMBL" id="SRPY01000107">
    <property type="protein sequence ID" value="KAG5928621.1"/>
    <property type="molecule type" value="Genomic_DNA"/>
</dbReference>
<evidence type="ECO:0000256" key="1">
    <source>
        <dbReference type="SAM" id="Coils"/>
    </source>
</evidence>
<comment type="caution">
    <text evidence="3">The sequence shown here is derived from an EMBL/GenBank/DDBJ whole genome shotgun (WGS) entry which is preliminary data.</text>
</comment>
<feature type="region of interest" description="Disordered" evidence="2">
    <location>
        <begin position="1"/>
        <end position="35"/>
    </location>
</feature>
<keyword evidence="4" id="KW-1185">Reference proteome</keyword>
<gene>
    <name evidence="3" type="ORF">E4U42_000336</name>
</gene>
<reference evidence="3" key="1">
    <citation type="journal article" date="2020" name="bioRxiv">
        <title>Whole genome comparisons of ergot fungi reveals the divergence and evolution of species within the genus Claviceps are the result of varying mechanisms driving genome evolution and host range expansion.</title>
        <authorList>
            <person name="Wyka S.A."/>
            <person name="Mondo S.J."/>
            <person name="Liu M."/>
            <person name="Dettman J."/>
            <person name="Nalam V."/>
            <person name="Broders K.D."/>
        </authorList>
    </citation>
    <scope>NUCLEOTIDE SEQUENCE</scope>
    <source>
        <strain evidence="3">CCC 489</strain>
    </source>
</reference>
<keyword evidence="1" id="KW-0175">Coiled coil</keyword>
<dbReference type="Proteomes" id="UP000811619">
    <property type="component" value="Unassembled WGS sequence"/>
</dbReference>
<proteinExistence type="predicted"/>
<organism evidence="3 4">
    <name type="scientific">Claviceps africana</name>
    <dbReference type="NCBI Taxonomy" id="83212"/>
    <lineage>
        <taxon>Eukaryota</taxon>
        <taxon>Fungi</taxon>
        <taxon>Dikarya</taxon>
        <taxon>Ascomycota</taxon>
        <taxon>Pezizomycotina</taxon>
        <taxon>Sordariomycetes</taxon>
        <taxon>Hypocreomycetidae</taxon>
        <taxon>Hypocreales</taxon>
        <taxon>Clavicipitaceae</taxon>
        <taxon>Claviceps</taxon>
    </lineage>
</organism>